<feature type="region of interest" description="Disordered" evidence="1">
    <location>
        <begin position="1082"/>
        <end position="1108"/>
    </location>
</feature>
<evidence type="ECO:0000313" key="3">
    <source>
        <dbReference type="Proteomes" id="UP000515928"/>
    </source>
</evidence>
<proteinExistence type="predicted"/>
<evidence type="ECO:0000256" key="1">
    <source>
        <dbReference type="SAM" id="MobiDB-lite"/>
    </source>
</evidence>
<reference evidence="2 3" key="1">
    <citation type="submission" date="2020-08" db="EMBL/GenBank/DDBJ databases">
        <title>Genome sequence of Erysipelothrix inopinata DSM 15511T.</title>
        <authorList>
            <person name="Hyun D.-W."/>
            <person name="Bae J.-W."/>
        </authorList>
    </citation>
    <scope>NUCLEOTIDE SEQUENCE [LARGE SCALE GENOMIC DNA]</scope>
    <source>
        <strain evidence="2 3">DSM 15511</strain>
    </source>
</reference>
<protein>
    <submittedName>
        <fullName evidence="2">Uncharacterized protein</fullName>
    </submittedName>
</protein>
<dbReference type="Proteomes" id="UP000515928">
    <property type="component" value="Chromosome"/>
</dbReference>
<dbReference type="EMBL" id="CP060715">
    <property type="protein sequence ID" value="QNN61458.1"/>
    <property type="molecule type" value="Genomic_DNA"/>
</dbReference>
<organism evidence="2 3">
    <name type="scientific">Erysipelothrix inopinata</name>
    <dbReference type="NCBI Taxonomy" id="225084"/>
    <lineage>
        <taxon>Bacteria</taxon>
        <taxon>Bacillati</taxon>
        <taxon>Bacillota</taxon>
        <taxon>Erysipelotrichia</taxon>
        <taxon>Erysipelotrichales</taxon>
        <taxon>Erysipelotrichaceae</taxon>
        <taxon>Erysipelothrix</taxon>
    </lineage>
</organism>
<name>A0A7G9S0T3_9FIRM</name>
<evidence type="ECO:0000313" key="2">
    <source>
        <dbReference type="EMBL" id="QNN61458.1"/>
    </source>
</evidence>
<dbReference type="KEGG" id="eio:H9L01_03595"/>
<accession>A0A7G9S0T3</accession>
<dbReference type="SUPFAM" id="SSF52540">
    <property type="entry name" value="P-loop containing nucleoside triphosphate hydrolases"/>
    <property type="match status" value="1"/>
</dbReference>
<gene>
    <name evidence="2" type="ORF">H9L01_03595</name>
</gene>
<dbReference type="AlphaFoldDB" id="A0A7G9S0T3"/>
<dbReference type="RefSeq" id="WP_187534659.1">
    <property type="nucleotide sequence ID" value="NZ_CP060715.1"/>
</dbReference>
<sequence length="1123" mass="133747">MCPIIPEYKELNSQQESQMWNTISSDKYDWEDNYLEKRLLGLLPSERHFFNDRNQQLSKSHQEQNRIVDEINQNIGRINRNLKENFNQYVRSVSNLYSKLYSYKDVKEDYSNEEVINEALKFNKVFLITGVGGIGKSEYMFELSQKINEYGFEVLTVYGKYIEQISSAVFNEIIKISEEKRFFLLVDAINELSDETRLQVLEFIDKNEGNMNLRIILTYRDYSLPKHEIDSIKSKVTDLEIFSGVSSEDAIEKISEKYNLDLTMHEHFIVNNNPYHYSLAIKVLSKNFLVNPDRKPLIKGTHLYEKMIQISLGKPRWSQTKKVIMEMISINSKVLTFTQLKEILGGEFSRYIIEMGQKNFIVTYSDKENQYILFKNESLCDYLIARSIMGKIKELTSDESVKLLKQLLINFHSVSRALIIMIFEKCENEINDALFIIMETGLIESLTLDMFNELELSAENMRIIKDRLTHNMTVKDLIREIGGYHSNPFNCVNHINMQLFEDANSVYSLEYQRYEVSSIRSRLKIWIRSIVRYEYSSIYIEEKFWFAFWISSLPNGNIRYLARKLIFEVAKLNSEYCDVLIDSYFRVEDDYIKEGIIHVLSSLEKDNKKIVEFFQQINNETLLNINCIQWIQLYLYGYKRLTNETKIDISEFRDKQNDDTIFDFLSVVGFDFKYDYRLLNMDVYNIDKYNIHFRTQFLSEDKVKINKIHQEVHKKMRLNDLDFLKRYVSNNKVKEYYSESGITEQLVDSYDIYLSWQYLFKYFLNKYHIDLHDIEKKRVFESDMKNNLYKALDLSISNLEGSLACNYYLNTFDKYNERELCFDSYENDVYNESVVLYYPISVYNEEIDSLDKKIIKKIYIPKIKTDEWAEDFKLSIANFRELIAPVKFKGEEWRLIYGSIKRREKDKKSGKLVWSDEYILNLAVDEKYTLSNNPSNDRMYTIETPTINDDVINISIYDTSRTCSLRSTNEFRNEFVETNFNVPSTRLVKIFDLKYSLHNNSWKNNSGEDVILVNNNKSYWYNDGITGSLFMKDKYFKVLEKKCKLKYFGFCERFYGDKGYNNESALQIELYLDGTENYYKHYERPNRDKPNLPNSKQNRQEGIDDNQMEEYYKKLNDLEYTNE</sequence>
<keyword evidence="3" id="KW-1185">Reference proteome</keyword>
<dbReference type="InterPro" id="IPR027417">
    <property type="entry name" value="P-loop_NTPase"/>
</dbReference>